<evidence type="ECO:0000313" key="4">
    <source>
        <dbReference type="EMBL" id="HGZ41980.1"/>
    </source>
</evidence>
<dbReference type="GO" id="GO:0004674">
    <property type="term" value="F:protein serine/threonine kinase activity"/>
    <property type="evidence" value="ECO:0007669"/>
    <property type="project" value="UniProtKB-KW"/>
</dbReference>
<dbReference type="PANTHER" id="PTHR35526:SF6">
    <property type="entry name" value="SLR1861 PROTEIN"/>
    <property type="match status" value="1"/>
</dbReference>
<dbReference type="InterPro" id="IPR036890">
    <property type="entry name" value="HATPase_C_sf"/>
</dbReference>
<feature type="compositionally biased region" description="Low complexity" evidence="2">
    <location>
        <begin position="56"/>
        <end position="67"/>
    </location>
</feature>
<protein>
    <recommendedName>
        <fullName evidence="3">Histidine kinase/HSP90-like ATPase domain-containing protein</fullName>
    </recommendedName>
</protein>
<proteinExistence type="predicted"/>
<name>A0A832I292_UNCEI</name>
<feature type="region of interest" description="Disordered" evidence="2">
    <location>
        <begin position="1"/>
        <end position="84"/>
    </location>
</feature>
<evidence type="ECO:0000259" key="3">
    <source>
        <dbReference type="Pfam" id="PF13581"/>
    </source>
</evidence>
<keyword evidence="1" id="KW-0418">Kinase</keyword>
<accession>A0A832I292</accession>
<feature type="compositionally biased region" description="Low complexity" evidence="2">
    <location>
        <begin position="24"/>
        <end position="34"/>
    </location>
</feature>
<dbReference type="EMBL" id="DSQF01000002">
    <property type="protein sequence ID" value="HGZ41980.1"/>
    <property type="molecule type" value="Genomic_DNA"/>
</dbReference>
<feature type="compositionally biased region" description="Basic residues" evidence="2">
    <location>
        <begin position="13"/>
        <end position="22"/>
    </location>
</feature>
<dbReference type="AlphaFoldDB" id="A0A832I292"/>
<dbReference type="Gene3D" id="3.30.565.10">
    <property type="entry name" value="Histidine kinase-like ATPase, C-terminal domain"/>
    <property type="match status" value="1"/>
</dbReference>
<comment type="caution">
    <text evidence="4">The sequence shown here is derived from an EMBL/GenBank/DDBJ whole genome shotgun (WGS) entry which is preliminary data.</text>
</comment>
<dbReference type="Pfam" id="PF13581">
    <property type="entry name" value="HATPase_c_2"/>
    <property type="match status" value="1"/>
</dbReference>
<evidence type="ECO:0000256" key="1">
    <source>
        <dbReference type="ARBA" id="ARBA00022527"/>
    </source>
</evidence>
<reference evidence="4" key="1">
    <citation type="journal article" date="2020" name="mSystems">
        <title>Genome- and Community-Level Interaction Insights into Carbon Utilization and Element Cycling Functions of Hydrothermarchaeota in Hydrothermal Sediment.</title>
        <authorList>
            <person name="Zhou Z."/>
            <person name="Liu Y."/>
            <person name="Xu W."/>
            <person name="Pan J."/>
            <person name="Luo Z.H."/>
            <person name="Li M."/>
        </authorList>
    </citation>
    <scope>NUCLEOTIDE SEQUENCE [LARGE SCALE GENOMIC DNA]</scope>
    <source>
        <strain evidence="4">SpSt-381</strain>
    </source>
</reference>
<evidence type="ECO:0000256" key="2">
    <source>
        <dbReference type="SAM" id="MobiDB-lite"/>
    </source>
</evidence>
<keyword evidence="1" id="KW-0808">Transferase</keyword>
<feature type="domain" description="Histidine kinase/HSP90-like ATPase" evidence="3">
    <location>
        <begin position="90"/>
        <end position="215"/>
    </location>
</feature>
<dbReference type="PANTHER" id="PTHR35526">
    <property type="entry name" value="ANTI-SIGMA-F FACTOR RSBW-RELATED"/>
    <property type="match status" value="1"/>
</dbReference>
<dbReference type="InterPro" id="IPR003594">
    <property type="entry name" value="HATPase_dom"/>
</dbReference>
<dbReference type="InterPro" id="IPR050267">
    <property type="entry name" value="Anti-sigma-factor_SerPK"/>
</dbReference>
<sequence>MRCRAAHPPAGRARGRRPHGARRGCGARPSGPARRAPPAPGRLAAGHGGVAHCRVPGAPRPRGAPLLRRTHRMRPPPREDRRAPMTVRPFPRRLDALDAINAFVEEFVAREGLPAERAFDLQLVIEELFANQVRHARGGRDTLDVGLEHAGGALTVRLTDHDVEPFDPTALPEVDTDAPIEERRAGGLGIHLVRQLADDLHYDHRDGASILTVTWRTAR</sequence>
<gene>
    <name evidence="4" type="ORF">ENR23_00905</name>
</gene>
<keyword evidence="1" id="KW-0723">Serine/threonine-protein kinase</keyword>
<organism evidence="4">
    <name type="scientific">Eiseniibacteriota bacterium</name>
    <dbReference type="NCBI Taxonomy" id="2212470"/>
    <lineage>
        <taxon>Bacteria</taxon>
        <taxon>Candidatus Eiseniibacteriota</taxon>
    </lineage>
</organism>
<feature type="compositionally biased region" description="Low complexity" evidence="2">
    <location>
        <begin position="1"/>
        <end position="12"/>
    </location>
</feature>
<dbReference type="CDD" id="cd16936">
    <property type="entry name" value="HATPase_RsbW-like"/>
    <property type="match status" value="1"/>
</dbReference>